<dbReference type="AlphaFoldDB" id="A0ABD0Z855"/>
<gene>
    <name evidence="3" type="ORF">V5N11_005881</name>
</gene>
<organism evidence="3 4">
    <name type="scientific">Cardamine amara subsp. amara</name>
    <dbReference type="NCBI Taxonomy" id="228776"/>
    <lineage>
        <taxon>Eukaryota</taxon>
        <taxon>Viridiplantae</taxon>
        <taxon>Streptophyta</taxon>
        <taxon>Embryophyta</taxon>
        <taxon>Tracheophyta</taxon>
        <taxon>Spermatophyta</taxon>
        <taxon>Magnoliopsida</taxon>
        <taxon>eudicotyledons</taxon>
        <taxon>Gunneridae</taxon>
        <taxon>Pentapetalae</taxon>
        <taxon>rosids</taxon>
        <taxon>malvids</taxon>
        <taxon>Brassicales</taxon>
        <taxon>Brassicaceae</taxon>
        <taxon>Cardamineae</taxon>
        <taxon>Cardamine</taxon>
    </lineage>
</organism>
<feature type="compositionally biased region" description="Polar residues" evidence="1">
    <location>
        <begin position="20"/>
        <end position="42"/>
    </location>
</feature>
<keyword evidence="4" id="KW-1185">Reference proteome</keyword>
<accession>A0ABD0Z855</accession>
<dbReference type="Proteomes" id="UP001558713">
    <property type="component" value="Unassembled WGS sequence"/>
</dbReference>
<dbReference type="InterPro" id="IPR036047">
    <property type="entry name" value="F-box-like_dom_sf"/>
</dbReference>
<dbReference type="PANTHER" id="PTHR33127">
    <property type="entry name" value="TRANSMEMBRANE PROTEIN"/>
    <property type="match status" value="1"/>
</dbReference>
<dbReference type="PANTHER" id="PTHR33127:SF30">
    <property type="entry name" value="F-BOX DOMAIN-CONTAINING PROTEIN"/>
    <property type="match status" value="1"/>
</dbReference>
<dbReference type="Pfam" id="PF03478">
    <property type="entry name" value="Beta-prop_KIB1-4"/>
    <property type="match status" value="1"/>
</dbReference>
<feature type="region of interest" description="Disordered" evidence="1">
    <location>
        <begin position="1"/>
        <end position="42"/>
    </location>
</feature>
<sequence>MRPLELLRQRPPPSPKMASPSRSPTTIQYRGSQNSGKKASNPSLPSFADLPLSLIEIIMSYLILEDNIRASAACKSWLEAAVTVRVVEKHPWLMCFPKRGNMFELRDPLQWKLYTLNLPELANSTVCYSRDGWLLMRKSRSTIVFFFNPFSRELINLPKCELAFGEIAFSCPPTSDKCMLLALKFVPQHLVTIISTCHPGATKWITEDFHTEYFTTFCMESNIVYRNDRFYCFNAGGSLYNFEPSSRTWSYICADDLICPYIYHSQQYEWKEKSVVLVEKKGELYVIFTCGNEKPMVYKLFSLEWKEMDSSTVDGLTFFVSFYNSEVRTNLPWMRNNVYFSRFGYNRKRCVFYSFDESRFSPRKEWQNWVDLCPPQSVWIDPPKNVLDIL</sequence>
<evidence type="ECO:0000256" key="1">
    <source>
        <dbReference type="SAM" id="MobiDB-lite"/>
    </source>
</evidence>
<proteinExistence type="predicted"/>
<name>A0ABD0Z855_CARAN</name>
<feature type="domain" description="KIB1-4 beta-propeller" evidence="2">
    <location>
        <begin position="111"/>
        <end position="342"/>
    </location>
</feature>
<comment type="caution">
    <text evidence="3">The sequence shown here is derived from an EMBL/GenBank/DDBJ whole genome shotgun (WGS) entry which is preliminary data.</text>
</comment>
<evidence type="ECO:0000259" key="2">
    <source>
        <dbReference type="Pfam" id="PF03478"/>
    </source>
</evidence>
<evidence type="ECO:0000313" key="4">
    <source>
        <dbReference type="Proteomes" id="UP001558713"/>
    </source>
</evidence>
<dbReference type="EMBL" id="JBANAX010000866">
    <property type="protein sequence ID" value="KAL1190862.1"/>
    <property type="molecule type" value="Genomic_DNA"/>
</dbReference>
<dbReference type="SUPFAM" id="SSF81383">
    <property type="entry name" value="F-box domain"/>
    <property type="match status" value="1"/>
</dbReference>
<evidence type="ECO:0000313" key="3">
    <source>
        <dbReference type="EMBL" id="KAL1190862.1"/>
    </source>
</evidence>
<reference evidence="3 4" key="1">
    <citation type="submission" date="2024-04" db="EMBL/GenBank/DDBJ databases">
        <title>Genome assembly C_amara_ONT_v2.</title>
        <authorList>
            <person name="Yant L."/>
            <person name="Moore C."/>
            <person name="Slenker M."/>
        </authorList>
    </citation>
    <scope>NUCLEOTIDE SEQUENCE [LARGE SCALE GENOMIC DNA]</scope>
    <source>
        <tissue evidence="3">Leaf</tissue>
    </source>
</reference>
<dbReference type="InterPro" id="IPR005174">
    <property type="entry name" value="KIB1-4_b-propeller"/>
</dbReference>
<protein>
    <submittedName>
        <fullName evidence="3">F-box protein</fullName>
    </submittedName>
</protein>